<reference evidence="4" key="1">
    <citation type="submission" date="2016-10" db="EMBL/GenBank/DDBJ databases">
        <authorList>
            <person name="Varghese N."/>
            <person name="Submissions S."/>
        </authorList>
    </citation>
    <scope>NUCLEOTIDE SEQUENCE [LARGE SCALE GENOMIC DNA]</scope>
    <source>
        <strain evidence="4">DSM 25811 / CCM 8410 / LMG 26954 / E90</strain>
    </source>
</reference>
<dbReference type="Gene3D" id="3.30.160.670">
    <property type="match status" value="1"/>
</dbReference>
<feature type="transmembrane region" description="Helical" evidence="1">
    <location>
        <begin position="58"/>
        <end position="81"/>
    </location>
</feature>
<gene>
    <name evidence="3" type="ORF">SAMN04487894_102410</name>
</gene>
<dbReference type="STRING" id="1285928.SAMN04487894_102410"/>
<accession>A0A1G6LQA0</accession>
<feature type="domain" description="DUF4136" evidence="2">
    <location>
        <begin position="118"/>
        <end position="276"/>
    </location>
</feature>
<dbReference type="AlphaFoldDB" id="A0A1G6LQA0"/>
<proteinExistence type="predicted"/>
<name>A0A1G6LQA0_NIADE</name>
<evidence type="ECO:0000313" key="3">
    <source>
        <dbReference type="EMBL" id="SDC44866.1"/>
    </source>
</evidence>
<sequence>MPLRITYDKLQQQLFCCYRLIRSGIAPGGIAAPDFFRAGSKTGPVRRERELAPDCECFYIRFFFTNNLQALCYLLGLFSVLLVENKKKMKTRFIKFLSLAAVILVLAGCGPSAHVETSRNANFDRYRTFAWAEKKDRRGRSGNSTMMENQIRDAISGRLESGMGWRQVSRNPDVILSYDVLVERSSRLESDSRYSWGGFRTFYNPYSRRFYNVYYPSRFMGYDNYEVPTKEGTITVTMVDARTDETVMQGWASDEVNSRRISGKEIDRIVNAIFRKWESGTRYNNQYNDRRGNPRNSGRY</sequence>
<organism evidence="3 4">
    <name type="scientific">Niabella drilacis (strain DSM 25811 / CCM 8410 / CCUG 62505 / LMG 26954 / E90)</name>
    <dbReference type="NCBI Taxonomy" id="1285928"/>
    <lineage>
        <taxon>Bacteria</taxon>
        <taxon>Pseudomonadati</taxon>
        <taxon>Bacteroidota</taxon>
        <taxon>Chitinophagia</taxon>
        <taxon>Chitinophagales</taxon>
        <taxon>Chitinophagaceae</taxon>
        <taxon>Niabella</taxon>
    </lineage>
</organism>
<protein>
    <recommendedName>
        <fullName evidence="2">DUF4136 domain-containing protein</fullName>
    </recommendedName>
</protein>
<evidence type="ECO:0000259" key="2">
    <source>
        <dbReference type="Pfam" id="PF13590"/>
    </source>
</evidence>
<evidence type="ECO:0000313" key="4">
    <source>
        <dbReference type="Proteomes" id="UP000198757"/>
    </source>
</evidence>
<keyword evidence="4" id="KW-1185">Reference proteome</keyword>
<keyword evidence="1" id="KW-0472">Membrane</keyword>
<keyword evidence="1" id="KW-1133">Transmembrane helix</keyword>
<dbReference type="EMBL" id="FMZO01000002">
    <property type="protein sequence ID" value="SDC44866.1"/>
    <property type="molecule type" value="Genomic_DNA"/>
</dbReference>
<keyword evidence="1" id="KW-0812">Transmembrane</keyword>
<dbReference type="Pfam" id="PF13590">
    <property type="entry name" value="DUF4136"/>
    <property type="match status" value="1"/>
</dbReference>
<evidence type="ECO:0000256" key="1">
    <source>
        <dbReference type="SAM" id="Phobius"/>
    </source>
</evidence>
<dbReference type="Proteomes" id="UP000198757">
    <property type="component" value="Unassembled WGS sequence"/>
</dbReference>
<feature type="transmembrane region" description="Helical" evidence="1">
    <location>
        <begin position="93"/>
        <end position="113"/>
    </location>
</feature>
<dbReference type="InterPro" id="IPR025411">
    <property type="entry name" value="DUF4136"/>
</dbReference>